<feature type="transmembrane region" description="Helical" evidence="2">
    <location>
        <begin position="531"/>
        <end position="553"/>
    </location>
</feature>
<dbReference type="RefSeq" id="WP_051803099.1">
    <property type="nucleotide sequence ID" value="NZ_AP023354.1"/>
</dbReference>
<feature type="region of interest" description="Disordered" evidence="1">
    <location>
        <begin position="1"/>
        <end position="25"/>
    </location>
</feature>
<feature type="transmembrane region" description="Helical" evidence="2">
    <location>
        <begin position="490"/>
        <end position="510"/>
    </location>
</feature>
<feature type="transmembrane region" description="Helical" evidence="2">
    <location>
        <begin position="298"/>
        <end position="321"/>
    </location>
</feature>
<keyword evidence="2" id="KW-0812">Transmembrane</keyword>
<evidence type="ECO:0000313" key="3">
    <source>
        <dbReference type="EMBL" id="BCJ26209.1"/>
    </source>
</evidence>
<dbReference type="KEGG" id="aser:Asera_03170"/>
<evidence type="ECO:0008006" key="5">
    <source>
        <dbReference type="Google" id="ProtNLM"/>
    </source>
</evidence>
<dbReference type="EMBL" id="AP023354">
    <property type="protein sequence ID" value="BCJ26209.1"/>
    <property type="molecule type" value="Genomic_DNA"/>
</dbReference>
<feature type="transmembrane region" description="Helical" evidence="2">
    <location>
        <begin position="390"/>
        <end position="407"/>
    </location>
</feature>
<keyword evidence="2" id="KW-1133">Transmembrane helix</keyword>
<organism evidence="3 4">
    <name type="scientific">Actinocatenispora sera</name>
    <dbReference type="NCBI Taxonomy" id="390989"/>
    <lineage>
        <taxon>Bacteria</taxon>
        <taxon>Bacillati</taxon>
        <taxon>Actinomycetota</taxon>
        <taxon>Actinomycetes</taxon>
        <taxon>Micromonosporales</taxon>
        <taxon>Micromonosporaceae</taxon>
        <taxon>Actinocatenispora</taxon>
    </lineage>
</organism>
<gene>
    <name evidence="3" type="ORF">Asera_03170</name>
</gene>
<feature type="transmembrane region" description="Helical" evidence="2">
    <location>
        <begin position="565"/>
        <end position="584"/>
    </location>
</feature>
<name>A0A810KV26_9ACTN</name>
<dbReference type="InterPro" id="IPR046264">
    <property type="entry name" value="DUF6297"/>
</dbReference>
<feature type="transmembrane region" description="Helical" evidence="2">
    <location>
        <begin position="176"/>
        <end position="202"/>
    </location>
</feature>
<accession>A0A810KV26</accession>
<dbReference type="Proteomes" id="UP000680750">
    <property type="component" value="Chromosome"/>
</dbReference>
<feature type="transmembrane region" description="Helical" evidence="2">
    <location>
        <begin position="49"/>
        <end position="71"/>
    </location>
</feature>
<keyword evidence="2" id="KW-0472">Membrane</keyword>
<feature type="transmembrane region" description="Helical" evidence="2">
    <location>
        <begin position="149"/>
        <end position="170"/>
    </location>
</feature>
<dbReference type="AlphaFoldDB" id="A0A810KV26"/>
<sequence>MTSPEPEIPELVTPRPEPVDDLPAGTVRARTRGTLAALRHLRAEHRREAAGNAAFAAYAVVIGLLVYGGALLPWLRRLSSGQQHATDATQLAAAAPPALVALVLLGMLAVARDALWRGPVTLNVPAASWLLPMPIDRGKLLRPRLRNQLILGVVLGAVFGGAIAITLVTGGLASTAFWPLLGAGAGSFAAAGLLAVGLGALIERYRTADRITRILSPIAVLVTIALAVQSALGWYGHTATALVRAETWSGPWGWAVQPLLAVTAGPQSAGTGGATGAAIGAASTPAHPGTLDVPGWPVALLLLIALALMATVYATLIAAGMPARTIRRRARSVAGFTVGLTTMNPRAAALEVREARGRPARMLRLPRPHRAELIIPWRDATALIREPSRLAWAVLLTGVGFLLMALSLGSSNLYLSLALLAAGLVAGYLAAAQLTEPARLDADDPRRAGGLPYSFDHLATRHAVVPLVIAGVLAEIGAVVAVVLTGSVVALLVPVVSVPALVAAALVSAYRGPVPAAAMNGPDTPAGNIGMVTVAGWYAAGPLVAIVLLLPPMHLILGRPTGSSAIEYVLWGLLVAAILLWWSVRRAKARAADTHP</sequence>
<proteinExistence type="predicted"/>
<feature type="transmembrane region" description="Helical" evidence="2">
    <location>
        <begin position="214"/>
        <end position="235"/>
    </location>
</feature>
<evidence type="ECO:0000256" key="1">
    <source>
        <dbReference type="SAM" id="MobiDB-lite"/>
    </source>
</evidence>
<keyword evidence="4" id="KW-1185">Reference proteome</keyword>
<feature type="transmembrane region" description="Helical" evidence="2">
    <location>
        <begin position="463"/>
        <end position="484"/>
    </location>
</feature>
<evidence type="ECO:0000313" key="4">
    <source>
        <dbReference type="Proteomes" id="UP000680750"/>
    </source>
</evidence>
<dbReference type="Pfam" id="PF19814">
    <property type="entry name" value="DUF6297"/>
    <property type="match status" value="1"/>
</dbReference>
<reference evidence="3" key="1">
    <citation type="submission" date="2020-08" db="EMBL/GenBank/DDBJ databases">
        <title>Whole genome shotgun sequence of Actinocatenispora sera NBRC 101916.</title>
        <authorList>
            <person name="Komaki H."/>
            <person name="Tamura T."/>
        </authorList>
    </citation>
    <scope>NUCLEOTIDE SEQUENCE</scope>
    <source>
        <strain evidence="3">NBRC 101916</strain>
    </source>
</reference>
<feature type="transmembrane region" description="Helical" evidence="2">
    <location>
        <begin position="413"/>
        <end position="431"/>
    </location>
</feature>
<feature type="transmembrane region" description="Helical" evidence="2">
    <location>
        <begin position="91"/>
        <end position="111"/>
    </location>
</feature>
<evidence type="ECO:0000256" key="2">
    <source>
        <dbReference type="SAM" id="Phobius"/>
    </source>
</evidence>
<dbReference type="OrthoDB" id="4218549at2"/>
<protein>
    <recommendedName>
        <fullName evidence="5">ABC-2 type transport system permease protein</fullName>
    </recommendedName>
</protein>